<protein>
    <submittedName>
        <fullName evidence="1">MFS general substrate transporter</fullName>
    </submittedName>
</protein>
<keyword evidence="2" id="KW-1185">Reference proteome</keyword>
<evidence type="ECO:0000313" key="2">
    <source>
        <dbReference type="Proteomes" id="UP000790709"/>
    </source>
</evidence>
<name>A0ACB8BTG4_9AGAM</name>
<gene>
    <name evidence="1" type="ORF">BV22DRAFT_1057280</name>
</gene>
<organism evidence="1 2">
    <name type="scientific">Leucogyrophana mollusca</name>
    <dbReference type="NCBI Taxonomy" id="85980"/>
    <lineage>
        <taxon>Eukaryota</taxon>
        <taxon>Fungi</taxon>
        <taxon>Dikarya</taxon>
        <taxon>Basidiomycota</taxon>
        <taxon>Agaricomycotina</taxon>
        <taxon>Agaricomycetes</taxon>
        <taxon>Agaricomycetidae</taxon>
        <taxon>Boletales</taxon>
        <taxon>Boletales incertae sedis</taxon>
        <taxon>Leucogyrophana</taxon>
    </lineage>
</organism>
<sequence length="601" mass="65137">MPLNFKSVFKGKNHDEPQNDKDTTTKQSFWKSLNYKLLAALALPVALETLDYTVVASAQPHIASVFNAVELQSYIGTAYLLSAAAFLPFFASVADVYSRHLGLQFSLLFVLIGSSICTGAANMPMLLAGRGIAGIGAAGLQTIVRTIISDLALPDGSNPHQAALHILYALSYSVGPVAGGFLVTANFRYVFVINLPSAVLAMVLCYFFLQGQTKRGQVYEEIPTLSKAKDTRRTKILLLDWIGTFLFLGGGILALLALNWGSREGWTSGRVILCGVGAAILIGACITWEVILERQQADSYVTAVGVFRAQPMLPLKLFHSYDFSVVQYGCFVNGIVMSVMFYFLEIFMIVVADVNPTDAGINLLFFAPGMIAGIFLSIRLVKRFKQPMYLVVAGSVLTTISLPMIIMGMQGNEVLLDISMVVTGLGVGLLTVSLIVQGLFSQPDHKKIINHMLLFFQTLGGAIGLAQCFSVMNYKVDKFIAGQLQDSTLSSSDLAILTQLSQNGGLTSVLTLGTLSSAVQEIIRGAYAYAIRWSFISLIPWTGVLVIASLFLSRIPPHPPVQPEGEHVELSRRASEDSEHDDPSNPSSQHLLPAQREPLEG</sequence>
<accession>A0ACB8BTG4</accession>
<dbReference type="EMBL" id="MU266343">
    <property type="protein sequence ID" value="KAH7929260.1"/>
    <property type="molecule type" value="Genomic_DNA"/>
</dbReference>
<evidence type="ECO:0000313" key="1">
    <source>
        <dbReference type="EMBL" id="KAH7929260.1"/>
    </source>
</evidence>
<reference evidence="1" key="1">
    <citation type="journal article" date="2021" name="New Phytol.">
        <title>Evolutionary innovations through gain and loss of genes in the ectomycorrhizal Boletales.</title>
        <authorList>
            <person name="Wu G."/>
            <person name="Miyauchi S."/>
            <person name="Morin E."/>
            <person name="Kuo A."/>
            <person name="Drula E."/>
            <person name="Varga T."/>
            <person name="Kohler A."/>
            <person name="Feng B."/>
            <person name="Cao Y."/>
            <person name="Lipzen A."/>
            <person name="Daum C."/>
            <person name="Hundley H."/>
            <person name="Pangilinan J."/>
            <person name="Johnson J."/>
            <person name="Barry K."/>
            <person name="LaButti K."/>
            <person name="Ng V."/>
            <person name="Ahrendt S."/>
            <person name="Min B."/>
            <person name="Choi I.G."/>
            <person name="Park H."/>
            <person name="Plett J.M."/>
            <person name="Magnuson J."/>
            <person name="Spatafora J.W."/>
            <person name="Nagy L.G."/>
            <person name="Henrissat B."/>
            <person name="Grigoriev I.V."/>
            <person name="Yang Z.L."/>
            <person name="Xu J."/>
            <person name="Martin F.M."/>
        </authorList>
    </citation>
    <scope>NUCLEOTIDE SEQUENCE</scope>
    <source>
        <strain evidence="1">KUC20120723A-06</strain>
    </source>
</reference>
<proteinExistence type="predicted"/>
<dbReference type="Proteomes" id="UP000790709">
    <property type="component" value="Unassembled WGS sequence"/>
</dbReference>
<comment type="caution">
    <text evidence="1">The sequence shown here is derived from an EMBL/GenBank/DDBJ whole genome shotgun (WGS) entry which is preliminary data.</text>
</comment>